<dbReference type="PANTHER" id="PTHR42781">
    <property type="entry name" value="SPERMIDINE/PUTRESCINE IMPORT ATP-BINDING PROTEIN POTA"/>
    <property type="match status" value="1"/>
</dbReference>
<evidence type="ECO:0000256" key="1">
    <source>
        <dbReference type="ARBA" id="ARBA00022448"/>
    </source>
</evidence>
<keyword evidence="6" id="KW-1185">Reference proteome</keyword>
<dbReference type="AlphaFoldDB" id="A0A0A5GKT3"/>
<comment type="caution">
    <text evidence="5">The sequence shown here is derived from an EMBL/GenBank/DDBJ whole genome shotgun (WGS) entry which is preliminary data.</text>
</comment>
<accession>A0A0A5GKT3</accession>
<keyword evidence="1" id="KW-0813">Transport</keyword>
<reference evidence="5 6" key="1">
    <citation type="submission" date="2013-08" db="EMBL/GenBank/DDBJ databases">
        <authorList>
            <person name="Huang J."/>
            <person name="Wang G."/>
        </authorList>
    </citation>
    <scope>NUCLEOTIDE SEQUENCE [LARGE SCALE GENOMIC DNA]</scope>
    <source>
        <strain evidence="5 6">JSM 076056</strain>
    </source>
</reference>
<dbReference type="InterPro" id="IPR003439">
    <property type="entry name" value="ABC_transporter-like_ATP-bd"/>
</dbReference>
<evidence type="ECO:0000313" key="6">
    <source>
        <dbReference type="Proteomes" id="UP000030528"/>
    </source>
</evidence>
<dbReference type="InterPro" id="IPR003593">
    <property type="entry name" value="AAA+_ATPase"/>
</dbReference>
<feature type="domain" description="ABC transporter" evidence="4">
    <location>
        <begin position="1"/>
        <end position="209"/>
    </location>
</feature>
<keyword evidence="3 5" id="KW-0067">ATP-binding</keyword>
<dbReference type="InterPro" id="IPR050093">
    <property type="entry name" value="ABC_SmlMolc_Importer"/>
</dbReference>
<dbReference type="EMBL" id="AVPE01000005">
    <property type="protein sequence ID" value="KGX92569.1"/>
    <property type="molecule type" value="Genomic_DNA"/>
</dbReference>
<dbReference type="PANTHER" id="PTHR42781:SF4">
    <property type="entry name" value="SPERMIDINE_PUTRESCINE IMPORT ATP-BINDING PROTEIN POTA"/>
    <property type="match status" value="1"/>
</dbReference>
<evidence type="ECO:0000313" key="5">
    <source>
        <dbReference type="EMBL" id="KGX92569.1"/>
    </source>
</evidence>
<dbReference type="SMART" id="SM00382">
    <property type="entry name" value="AAA"/>
    <property type="match status" value="1"/>
</dbReference>
<proteinExistence type="predicted"/>
<evidence type="ECO:0000256" key="3">
    <source>
        <dbReference type="ARBA" id="ARBA00022840"/>
    </source>
</evidence>
<dbReference type="PROSITE" id="PS00211">
    <property type="entry name" value="ABC_TRANSPORTER_1"/>
    <property type="match status" value="1"/>
</dbReference>
<dbReference type="PROSITE" id="PS50893">
    <property type="entry name" value="ABC_TRANSPORTER_2"/>
    <property type="match status" value="1"/>
</dbReference>
<dbReference type="OrthoDB" id="9802264at2"/>
<dbReference type="eggNOG" id="COG3842">
    <property type="taxonomic scope" value="Bacteria"/>
</dbReference>
<dbReference type="Proteomes" id="UP000030528">
    <property type="component" value="Unassembled WGS sequence"/>
</dbReference>
<dbReference type="InterPro" id="IPR017871">
    <property type="entry name" value="ABC_transporter-like_CS"/>
</dbReference>
<organism evidence="5 6">
    <name type="scientific">Pontibacillus halophilus JSM 076056 = DSM 19796</name>
    <dbReference type="NCBI Taxonomy" id="1385510"/>
    <lineage>
        <taxon>Bacteria</taxon>
        <taxon>Bacillati</taxon>
        <taxon>Bacillota</taxon>
        <taxon>Bacilli</taxon>
        <taxon>Bacillales</taxon>
        <taxon>Bacillaceae</taxon>
        <taxon>Pontibacillus</taxon>
    </lineage>
</organism>
<dbReference type="Gene3D" id="3.40.50.300">
    <property type="entry name" value="P-loop containing nucleotide triphosphate hydrolases"/>
    <property type="match status" value="1"/>
</dbReference>
<dbReference type="GO" id="GO:0016887">
    <property type="term" value="F:ATP hydrolysis activity"/>
    <property type="evidence" value="ECO:0007669"/>
    <property type="project" value="InterPro"/>
</dbReference>
<sequence>MLSIDLHKQLSHFKLDVQLRIHHELVVLLGRSGSGKTTLLNCIAGLSKPDGGTISIDDQCVYDGNRVFIPPQRRGVGYIFQDYALFPHMTVQKNVEYALTKSERAVQRNHVDAVLETLGISHLRKSKPREISGGEKQRVAVARALVRRPRVLLMDEPFSALDEWSKEEGYGLLESVQQDWQIPILLVTHNYREAERLGDRLIYMEEGRLC</sequence>
<evidence type="ECO:0000259" key="4">
    <source>
        <dbReference type="PROSITE" id="PS50893"/>
    </source>
</evidence>
<dbReference type="STRING" id="1385510.GCA_000425205_01924"/>
<dbReference type="InterPro" id="IPR027417">
    <property type="entry name" value="P-loop_NTPase"/>
</dbReference>
<dbReference type="SUPFAM" id="SSF52540">
    <property type="entry name" value="P-loop containing nucleoside triphosphate hydrolases"/>
    <property type="match status" value="1"/>
</dbReference>
<name>A0A0A5GKT3_9BACI</name>
<dbReference type="RefSeq" id="WP_026800315.1">
    <property type="nucleotide sequence ID" value="NZ_AULI01000007.1"/>
</dbReference>
<gene>
    <name evidence="5" type="ORF">N781_14645</name>
</gene>
<protein>
    <submittedName>
        <fullName evidence="5">Molybdate ABC transporter ATP-binding protein</fullName>
    </submittedName>
</protein>
<evidence type="ECO:0000256" key="2">
    <source>
        <dbReference type="ARBA" id="ARBA00022741"/>
    </source>
</evidence>
<dbReference type="GO" id="GO:0005524">
    <property type="term" value="F:ATP binding"/>
    <property type="evidence" value="ECO:0007669"/>
    <property type="project" value="UniProtKB-KW"/>
</dbReference>
<dbReference type="Pfam" id="PF00005">
    <property type="entry name" value="ABC_tran"/>
    <property type="match status" value="1"/>
</dbReference>
<keyword evidence="2" id="KW-0547">Nucleotide-binding</keyword>